<dbReference type="PANTHER" id="PTHR31672:SF10">
    <property type="entry name" value="F-BOX DOMAIN-CONTAINING PROTEIN"/>
    <property type="match status" value="1"/>
</dbReference>
<evidence type="ECO:0000313" key="2">
    <source>
        <dbReference type="EMBL" id="KAK4259894.1"/>
    </source>
</evidence>
<dbReference type="InterPro" id="IPR050796">
    <property type="entry name" value="SCF_F-box_component"/>
</dbReference>
<dbReference type="PROSITE" id="PS50181">
    <property type="entry name" value="FBOX"/>
    <property type="match status" value="1"/>
</dbReference>
<evidence type="ECO:0000259" key="1">
    <source>
        <dbReference type="PROSITE" id="PS50181"/>
    </source>
</evidence>
<dbReference type="InterPro" id="IPR036047">
    <property type="entry name" value="F-box-like_dom_sf"/>
</dbReference>
<dbReference type="InterPro" id="IPR017451">
    <property type="entry name" value="F-box-assoc_interact_dom"/>
</dbReference>
<evidence type="ECO:0000313" key="3">
    <source>
        <dbReference type="Proteomes" id="UP001293593"/>
    </source>
</evidence>
<dbReference type="InterPro" id="IPR006527">
    <property type="entry name" value="F-box-assoc_dom_typ1"/>
</dbReference>
<feature type="domain" description="F-box" evidence="1">
    <location>
        <begin position="8"/>
        <end position="54"/>
    </location>
</feature>
<dbReference type="Pfam" id="PF07734">
    <property type="entry name" value="FBA_1"/>
    <property type="match status" value="1"/>
</dbReference>
<dbReference type="Pfam" id="PF00646">
    <property type="entry name" value="F-box"/>
    <property type="match status" value="1"/>
</dbReference>
<organism evidence="2 3">
    <name type="scientific">Acacia crassicarpa</name>
    <name type="common">northern wattle</name>
    <dbReference type="NCBI Taxonomy" id="499986"/>
    <lineage>
        <taxon>Eukaryota</taxon>
        <taxon>Viridiplantae</taxon>
        <taxon>Streptophyta</taxon>
        <taxon>Embryophyta</taxon>
        <taxon>Tracheophyta</taxon>
        <taxon>Spermatophyta</taxon>
        <taxon>Magnoliopsida</taxon>
        <taxon>eudicotyledons</taxon>
        <taxon>Gunneridae</taxon>
        <taxon>Pentapetalae</taxon>
        <taxon>rosids</taxon>
        <taxon>fabids</taxon>
        <taxon>Fabales</taxon>
        <taxon>Fabaceae</taxon>
        <taxon>Caesalpinioideae</taxon>
        <taxon>mimosoid clade</taxon>
        <taxon>Acacieae</taxon>
        <taxon>Acacia</taxon>
    </lineage>
</organism>
<accession>A0AAE1JV30</accession>
<reference evidence="2" key="1">
    <citation type="submission" date="2023-10" db="EMBL/GenBank/DDBJ databases">
        <title>Chromosome-level genome of the transformable northern wattle, Acacia crassicarpa.</title>
        <authorList>
            <person name="Massaro I."/>
            <person name="Sinha N.R."/>
            <person name="Poethig S."/>
            <person name="Leichty A.R."/>
        </authorList>
    </citation>
    <scope>NUCLEOTIDE SEQUENCE</scope>
    <source>
        <strain evidence="2">Acra3RX</strain>
        <tissue evidence="2">Leaf</tissue>
    </source>
</reference>
<dbReference type="SUPFAM" id="SSF81383">
    <property type="entry name" value="F-box domain"/>
    <property type="match status" value="1"/>
</dbReference>
<dbReference type="CDD" id="cd22157">
    <property type="entry name" value="F-box_AtFBW1-like"/>
    <property type="match status" value="1"/>
</dbReference>
<comment type="caution">
    <text evidence="2">The sequence shown here is derived from an EMBL/GenBank/DDBJ whole genome shotgun (WGS) entry which is preliminary data.</text>
</comment>
<dbReference type="Proteomes" id="UP001293593">
    <property type="component" value="Unassembled WGS sequence"/>
</dbReference>
<dbReference type="InterPro" id="IPR001810">
    <property type="entry name" value="F-box_dom"/>
</dbReference>
<dbReference type="PANTHER" id="PTHR31672">
    <property type="entry name" value="BNACNNG10540D PROTEIN"/>
    <property type="match status" value="1"/>
</dbReference>
<dbReference type="Gene3D" id="1.20.1280.50">
    <property type="match status" value="1"/>
</dbReference>
<dbReference type="NCBIfam" id="TIGR01640">
    <property type="entry name" value="F_box_assoc_1"/>
    <property type="match status" value="1"/>
</dbReference>
<proteinExistence type="predicted"/>
<dbReference type="EMBL" id="JAWXYG010000011">
    <property type="protein sequence ID" value="KAK4259894.1"/>
    <property type="molecule type" value="Genomic_DNA"/>
</dbReference>
<dbReference type="AlphaFoldDB" id="A0AAE1JV30"/>
<keyword evidence="3" id="KW-1185">Reference proteome</keyword>
<gene>
    <name evidence="2" type="ORF">QN277_006182</name>
</gene>
<dbReference type="SMART" id="SM00256">
    <property type="entry name" value="FBOX"/>
    <property type="match status" value="1"/>
</dbReference>
<sequence length="314" mass="36732">MKRLKTNDSHTPYIPEGIIGDIFKRLPVKSLIRFQSVSKRWKNLFQTSSFIENHHRHSHQNSLLLLERYGHWNPYDQCNPMDLCFADRELRISKVHNEPCISFKGVIRIVNSSYGLLCVGLHGRGYRGRSNFLVYNVATSEVRRVRKPLIDKLYPEGYCFGFGFCPILNDYKIVRVRLSGHHFYEKFDGAEVFSGSTGSWKIFEDKNLENVYLFKIQSFSCNGAIFWFGSKSVVKGEYVRLIVSFDIAMEVFSLIPMPPIDYDYTTINFTLYENKLGVLHRIQSPESCRIELWVMEEDKSAAGDRERWSWTKKY</sequence>
<protein>
    <recommendedName>
        <fullName evidence="1">F-box domain-containing protein</fullName>
    </recommendedName>
</protein>
<name>A0AAE1JV30_9FABA</name>